<dbReference type="InterPro" id="IPR007460">
    <property type="entry name" value="BrnT_toxin"/>
</dbReference>
<keyword evidence="3" id="KW-1185">Reference proteome</keyword>
<gene>
    <name evidence="2" type="ORF">Dpo_1c08950</name>
</gene>
<dbReference type="AlphaFoldDB" id="S0G324"/>
<evidence type="ECO:0000313" key="3">
    <source>
        <dbReference type="Proteomes" id="UP000014216"/>
    </source>
</evidence>
<dbReference type="Pfam" id="PF04365">
    <property type="entry name" value="BrnT_toxin"/>
    <property type="match status" value="1"/>
</dbReference>
<reference evidence="2 3" key="1">
    <citation type="journal article" date="2013" name="Genome Announc.">
        <title>Draft Genome Sequence of Desulfotignum phosphitoxidans DSM 13687 Strain FiPS-3.</title>
        <authorList>
            <person name="Poehlein A."/>
            <person name="Daniel R."/>
            <person name="Simeonova D.D."/>
        </authorList>
    </citation>
    <scope>NUCLEOTIDE SEQUENCE [LARGE SCALE GENOMIC DNA]</scope>
    <source>
        <strain evidence="2 3">DSM 13687</strain>
    </source>
</reference>
<dbReference type="RefSeq" id="WP_006964524.1">
    <property type="nucleotide sequence ID" value="NZ_APJX01000001.1"/>
</dbReference>
<organism evidence="2 3">
    <name type="scientific">Desulfotignum phosphitoxidans DSM 13687</name>
    <dbReference type="NCBI Taxonomy" id="1286635"/>
    <lineage>
        <taxon>Bacteria</taxon>
        <taxon>Pseudomonadati</taxon>
        <taxon>Thermodesulfobacteriota</taxon>
        <taxon>Desulfobacteria</taxon>
        <taxon>Desulfobacterales</taxon>
        <taxon>Desulfobacteraceae</taxon>
        <taxon>Desulfotignum</taxon>
    </lineage>
</organism>
<proteinExistence type="predicted"/>
<evidence type="ECO:0008006" key="4">
    <source>
        <dbReference type="Google" id="ProtNLM"/>
    </source>
</evidence>
<accession>S0G324</accession>
<dbReference type="EMBL" id="APJX01000001">
    <property type="protein sequence ID" value="EMS81753.1"/>
    <property type="molecule type" value="Genomic_DNA"/>
</dbReference>
<protein>
    <recommendedName>
        <fullName evidence="4">BrnT family toxin</fullName>
    </recommendedName>
</protein>
<sequence length="97" mass="11585">MIKRSDFEWDSNKDKQNQEKHGVSFALAQLAFLDSDRVILEDLEHSEDEKRFYCLGRISGGIMTVRFIYRRNKIRIFGAGYWRKGKKIYERENQIHG</sequence>
<dbReference type="Proteomes" id="UP000014216">
    <property type="component" value="Unassembled WGS sequence"/>
</dbReference>
<evidence type="ECO:0000313" key="2">
    <source>
        <dbReference type="EMBL" id="EMS81753.1"/>
    </source>
</evidence>
<feature type="region of interest" description="Disordered" evidence="1">
    <location>
        <begin position="1"/>
        <end position="20"/>
    </location>
</feature>
<dbReference type="InterPro" id="IPR038573">
    <property type="entry name" value="BrnT_sf"/>
</dbReference>
<comment type="caution">
    <text evidence="2">The sequence shown here is derived from an EMBL/GenBank/DDBJ whole genome shotgun (WGS) entry which is preliminary data.</text>
</comment>
<dbReference type="Gene3D" id="3.10.450.530">
    <property type="entry name" value="Ribonuclease toxin, BrnT, of type II toxin-antitoxin system"/>
    <property type="match status" value="1"/>
</dbReference>
<name>S0G324_9BACT</name>
<evidence type="ECO:0000256" key="1">
    <source>
        <dbReference type="SAM" id="MobiDB-lite"/>
    </source>
</evidence>
<dbReference type="OrthoDB" id="9802417at2"/>